<dbReference type="Proteomes" id="UP000215767">
    <property type="component" value="Unassembled WGS sequence"/>
</dbReference>
<keyword evidence="2" id="KW-1185">Reference proteome</keyword>
<organism evidence="1 2">
    <name type="scientific">Bordetella genomosp. 11</name>
    <dbReference type="NCBI Taxonomy" id="1416808"/>
    <lineage>
        <taxon>Bacteria</taxon>
        <taxon>Pseudomonadati</taxon>
        <taxon>Pseudomonadota</taxon>
        <taxon>Betaproteobacteria</taxon>
        <taxon>Burkholderiales</taxon>
        <taxon>Alcaligenaceae</taxon>
        <taxon>Bordetella</taxon>
    </lineage>
</organism>
<evidence type="ECO:0000313" key="2">
    <source>
        <dbReference type="Proteomes" id="UP000215767"/>
    </source>
</evidence>
<sequence length="64" mass="7023">MPPITRMISRWVRLAGGEAEEGGAEAVARVPVGVDMMRRRKATEGATEKDRPKIGDGVELLYKI</sequence>
<dbReference type="EMBL" id="NEVS01000002">
    <property type="protein sequence ID" value="OZI64505.1"/>
    <property type="molecule type" value="Genomic_DNA"/>
</dbReference>
<dbReference type="AlphaFoldDB" id="A0A261US72"/>
<gene>
    <name evidence="1" type="ORF">CAL28_07490</name>
</gene>
<evidence type="ECO:0000313" key="1">
    <source>
        <dbReference type="EMBL" id="OZI64505.1"/>
    </source>
</evidence>
<accession>A0A261US72</accession>
<reference evidence="2" key="1">
    <citation type="submission" date="2017-05" db="EMBL/GenBank/DDBJ databases">
        <title>Complete and WGS of Bordetella genogroups.</title>
        <authorList>
            <person name="Spilker T."/>
            <person name="Lipuma J."/>
        </authorList>
    </citation>
    <scope>NUCLEOTIDE SEQUENCE [LARGE SCALE GENOMIC DNA]</scope>
    <source>
        <strain evidence="2">AU8856</strain>
    </source>
</reference>
<proteinExistence type="predicted"/>
<protein>
    <submittedName>
        <fullName evidence="1">Uncharacterized protein</fullName>
    </submittedName>
</protein>
<comment type="caution">
    <text evidence="1">The sequence shown here is derived from an EMBL/GenBank/DDBJ whole genome shotgun (WGS) entry which is preliminary data.</text>
</comment>
<name>A0A261US72_9BORD</name>